<evidence type="ECO:0000256" key="4">
    <source>
        <dbReference type="SAM" id="Phobius"/>
    </source>
</evidence>
<dbReference type="Pfam" id="PF00106">
    <property type="entry name" value="adh_short"/>
    <property type="match status" value="1"/>
</dbReference>
<evidence type="ECO:0000256" key="2">
    <source>
        <dbReference type="ARBA" id="ARBA00022857"/>
    </source>
</evidence>
<dbReference type="RefSeq" id="XP_005536632.1">
    <property type="nucleotide sequence ID" value="XM_005536575.1"/>
</dbReference>
<organism evidence="5 6">
    <name type="scientific">Cyanidioschyzon merolae (strain NIES-3377 / 10D)</name>
    <name type="common">Unicellular red alga</name>
    <dbReference type="NCBI Taxonomy" id="280699"/>
    <lineage>
        <taxon>Eukaryota</taxon>
        <taxon>Rhodophyta</taxon>
        <taxon>Bangiophyceae</taxon>
        <taxon>Cyanidiales</taxon>
        <taxon>Cyanidiaceae</taxon>
        <taxon>Cyanidioschyzon</taxon>
    </lineage>
</organism>
<dbReference type="GO" id="GO:0016491">
    <property type="term" value="F:oxidoreductase activity"/>
    <property type="evidence" value="ECO:0007669"/>
    <property type="project" value="UniProtKB-KW"/>
</dbReference>
<dbReference type="Gene3D" id="3.40.50.720">
    <property type="entry name" value="NAD(P)-binding Rossmann-like Domain"/>
    <property type="match status" value="1"/>
</dbReference>
<reference evidence="5 6" key="2">
    <citation type="journal article" date="2007" name="BMC Biol.">
        <title>A 100%-complete sequence reveals unusually simple genomic features in the hot-spring red alga Cyanidioschyzon merolae.</title>
        <authorList>
            <person name="Nozaki H."/>
            <person name="Takano H."/>
            <person name="Misumi O."/>
            <person name="Terasawa K."/>
            <person name="Matsuzaki M."/>
            <person name="Maruyama S."/>
            <person name="Nishida K."/>
            <person name="Yagisawa F."/>
            <person name="Yoshida Y."/>
            <person name="Fujiwara T."/>
            <person name="Takio S."/>
            <person name="Tamura K."/>
            <person name="Chung S.J."/>
            <person name="Nakamura S."/>
            <person name="Kuroiwa H."/>
            <person name="Tanaka K."/>
            <person name="Sato N."/>
            <person name="Kuroiwa T."/>
        </authorList>
    </citation>
    <scope>NUCLEOTIDE SEQUENCE [LARGE SCALE GENOMIC DNA]</scope>
    <source>
        <strain evidence="5 6">10D</strain>
    </source>
</reference>
<dbReference type="InterPro" id="IPR002347">
    <property type="entry name" value="SDR_fam"/>
</dbReference>
<keyword evidence="4" id="KW-0472">Membrane</keyword>
<dbReference type="PROSITE" id="PS00061">
    <property type="entry name" value="ADH_SHORT"/>
    <property type="match status" value="1"/>
</dbReference>
<dbReference type="SUPFAM" id="SSF51735">
    <property type="entry name" value="NAD(P)-binding Rossmann-fold domains"/>
    <property type="match status" value="1"/>
</dbReference>
<reference evidence="5 6" key="1">
    <citation type="journal article" date="2004" name="Nature">
        <title>Genome sequence of the ultrasmall unicellular red alga Cyanidioschyzon merolae 10D.</title>
        <authorList>
            <person name="Matsuzaki M."/>
            <person name="Misumi O."/>
            <person name="Shin-i T."/>
            <person name="Maruyama S."/>
            <person name="Takahara M."/>
            <person name="Miyagishima S."/>
            <person name="Mori T."/>
            <person name="Nishida K."/>
            <person name="Yagisawa F."/>
            <person name="Nishida K."/>
            <person name="Yoshida Y."/>
            <person name="Nishimura Y."/>
            <person name="Nakao S."/>
            <person name="Kobayashi T."/>
            <person name="Momoyama Y."/>
            <person name="Higashiyama T."/>
            <person name="Minoda A."/>
            <person name="Sano M."/>
            <person name="Nomoto H."/>
            <person name="Oishi K."/>
            <person name="Hayashi H."/>
            <person name="Ohta F."/>
            <person name="Nishizaka S."/>
            <person name="Haga S."/>
            <person name="Miura S."/>
            <person name="Morishita T."/>
            <person name="Kabeya Y."/>
            <person name="Terasawa K."/>
            <person name="Suzuki Y."/>
            <person name="Ishii Y."/>
            <person name="Asakawa S."/>
            <person name="Takano H."/>
            <person name="Ohta N."/>
            <person name="Kuroiwa H."/>
            <person name="Tanaka K."/>
            <person name="Shimizu N."/>
            <person name="Sugano S."/>
            <person name="Sato N."/>
            <person name="Nozaki H."/>
            <person name="Ogasawara N."/>
            <person name="Kohara Y."/>
            <person name="Kuroiwa T."/>
        </authorList>
    </citation>
    <scope>NUCLEOTIDE SEQUENCE [LARGE SCALE GENOMIC DNA]</scope>
    <source>
        <strain evidence="5 6">10D</strain>
    </source>
</reference>
<gene>
    <name evidence="5" type="ORF">CYME_CMK247C</name>
</gene>
<dbReference type="GO" id="GO:0005829">
    <property type="term" value="C:cytosol"/>
    <property type="evidence" value="ECO:0007669"/>
    <property type="project" value="TreeGrafter"/>
</dbReference>
<keyword evidence="2" id="KW-0521">NADP</keyword>
<proteinExistence type="inferred from homology"/>
<dbReference type="GeneID" id="16994227"/>
<accession>M1USD6</accession>
<keyword evidence="6" id="KW-1185">Reference proteome</keyword>
<evidence type="ECO:0000313" key="5">
    <source>
        <dbReference type="EMBL" id="BAM80596.1"/>
    </source>
</evidence>
<name>M1USD6_CYAM1</name>
<dbReference type="HOGENOM" id="CLU_010194_2_1_1"/>
<dbReference type="eggNOG" id="KOG1205">
    <property type="taxonomic scope" value="Eukaryota"/>
</dbReference>
<dbReference type="PANTHER" id="PTHR43391:SF14">
    <property type="entry name" value="DEHYDROGENASE_REDUCTASE SDR FAMILY PROTEIN 7-LIKE"/>
    <property type="match status" value="1"/>
</dbReference>
<dbReference type="OrthoDB" id="6251714at2759"/>
<dbReference type="AlphaFoldDB" id="M1USD6"/>
<keyword evidence="4" id="KW-0812">Transmembrane</keyword>
<dbReference type="Gramene" id="CMK247CT">
    <property type="protein sequence ID" value="CMK247CT"/>
    <property type="gene ID" value="CMK247C"/>
</dbReference>
<dbReference type="PANTHER" id="PTHR43391">
    <property type="entry name" value="RETINOL DEHYDROGENASE-RELATED"/>
    <property type="match status" value="1"/>
</dbReference>
<keyword evidence="3" id="KW-0560">Oxidoreductase</keyword>
<dbReference type="STRING" id="280699.M1USD6"/>
<dbReference type="InterPro" id="IPR036291">
    <property type="entry name" value="NAD(P)-bd_dom_sf"/>
</dbReference>
<dbReference type="InterPro" id="IPR020904">
    <property type="entry name" value="Sc_DH/Rdtase_CS"/>
</dbReference>
<dbReference type="OMA" id="VIKGWRP"/>
<dbReference type="PRINTS" id="PR00081">
    <property type="entry name" value="GDHRDH"/>
</dbReference>
<evidence type="ECO:0000256" key="1">
    <source>
        <dbReference type="ARBA" id="ARBA00006484"/>
    </source>
</evidence>
<dbReference type="KEGG" id="cme:CYME_CMK247C"/>
<dbReference type="Proteomes" id="UP000007014">
    <property type="component" value="Chromosome 11"/>
</dbReference>
<evidence type="ECO:0000256" key="3">
    <source>
        <dbReference type="ARBA" id="ARBA00023002"/>
    </source>
</evidence>
<keyword evidence="4" id="KW-1133">Transmembrane helix</keyword>
<dbReference type="EMBL" id="AP006493">
    <property type="protein sequence ID" value="BAM80596.1"/>
    <property type="molecule type" value="Genomic_DNA"/>
</dbReference>
<feature type="transmembrane region" description="Helical" evidence="4">
    <location>
        <begin position="12"/>
        <end position="36"/>
    </location>
</feature>
<sequence>MLGGFGDFFLLVGVTLGSILLNLFFLILSPVIVLYVKYGGVGNRLKRQMPLPRVPRCVFITGASSGVGEALAYEYCKRARKQQVQDLVLYLTGRNATRLDQVCERCRELGASKVHALVVDVADEAAMREAITKADQERPLDLVIANAGVSVTNTGLMEESKSGATGYERSKKLLDVNIYGALYTIWPALDCMIARQRGGQIAINASIASYIAGPLNMSYSASKAAVRFYGESLRTAMAPLGIRVNTILLGFVESRMTEPLKNRHGRLPFAKSAEEAATSLANQIERDVGVIEYPAWPFGVLGEWLNAAPPLVREWIWSMVMGRMVTRAERKLRKRQAADVNIADSGTSTKYAILTRLVEKLI</sequence>
<evidence type="ECO:0000313" key="6">
    <source>
        <dbReference type="Proteomes" id="UP000007014"/>
    </source>
</evidence>
<protein>
    <submittedName>
        <fullName evidence="5">Similar to 11-beta-hydroxysteroid dehydrogenase</fullName>
    </submittedName>
</protein>
<comment type="similarity">
    <text evidence="1">Belongs to the short-chain dehydrogenases/reductases (SDR) family.</text>
</comment>